<sequence length="202" mass="22654">MLVDSDLVRPFRVVNSNRETRATLVRNRSTSANVKRSPSFRKACPFGLNGQQDVTRRLSRSCGETPTSCGRLKRELSVLKDAIKSLVKWPRSLTDTWKRESTQTQKETVPSLLKAKFLDGRLETESSPVLHGGNQSPLLVRGNAENSQLNTVDSNHKATTQGILARQSTQQSVEFVQLMSTKGEFTSPQKSRKVDANQNLRW</sequence>
<keyword evidence="2" id="KW-1185">Reference proteome</keyword>
<dbReference type="InParanoid" id="E2BDR0"/>
<dbReference type="EMBL" id="GL447685">
    <property type="protein sequence ID" value="EFN86170.1"/>
    <property type="molecule type" value="Genomic_DNA"/>
</dbReference>
<gene>
    <name evidence="1" type="ORF">EAI_09640</name>
</gene>
<evidence type="ECO:0000313" key="2">
    <source>
        <dbReference type="Proteomes" id="UP000008237"/>
    </source>
</evidence>
<protein>
    <submittedName>
        <fullName evidence="1">Uncharacterized protein</fullName>
    </submittedName>
</protein>
<organism evidence="2">
    <name type="scientific">Harpegnathos saltator</name>
    <name type="common">Jerdon's jumping ant</name>
    <dbReference type="NCBI Taxonomy" id="610380"/>
    <lineage>
        <taxon>Eukaryota</taxon>
        <taxon>Metazoa</taxon>
        <taxon>Ecdysozoa</taxon>
        <taxon>Arthropoda</taxon>
        <taxon>Hexapoda</taxon>
        <taxon>Insecta</taxon>
        <taxon>Pterygota</taxon>
        <taxon>Neoptera</taxon>
        <taxon>Endopterygota</taxon>
        <taxon>Hymenoptera</taxon>
        <taxon>Apocrita</taxon>
        <taxon>Aculeata</taxon>
        <taxon>Formicoidea</taxon>
        <taxon>Formicidae</taxon>
        <taxon>Ponerinae</taxon>
        <taxon>Ponerini</taxon>
        <taxon>Harpegnathos</taxon>
    </lineage>
</organism>
<reference evidence="1 2" key="1">
    <citation type="journal article" date="2010" name="Science">
        <title>Genomic comparison of the ants Camponotus floridanus and Harpegnathos saltator.</title>
        <authorList>
            <person name="Bonasio R."/>
            <person name="Zhang G."/>
            <person name="Ye C."/>
            <person name="Mutti N.S."/>
            <person name="Fang X."/>
            <person name="Qin N."/>
            <person name="Donahue G."/>
            <person name="Yang P."/>
            <person name="Li Q."/>
            <person name="Li C."/>
            <person name="Zhang P."/>
            <person name="Huang Z."/>
            <person name="Berger S.L."/>
            <person name="Reinberg D."/>
            <person name="Wang J."/>
            <person name="Liebig J."/>
        </authorList>
    </citation>
    <scope>NUCLEOTIDE SEQUENCE [LARGE SCALE GENOMIC DNA]</scope>
    <source>
        <strain evidence="1 2">R22 G/1</strain>
    </source>
</reference>
<proteinExistence type="predicted"/>
<accession>E2BDR0</accession>
<dbReference type="Proteomes" id="UP000008237">
    <property type="component" value="Unassembled WGS sequence"/>
</dbReference>
<name>E2BDR0_HARSA</name>
<dbReference type="AlphaFoldDB" id="E2BDR0"/>
<evidence type="ECO:0000313" key="1">
    <source>
        <dbReference type="EMBL" id="EFN86170.1"/>
    </source>
</evidence>